<proteinExistence type="inferred from homology"/>
<dbReference type="GO" id="GO:0030313">
    <property type="term" value="C:cell envelope"/>
    <property type="evidence" value="ECO:0007669"/>
    <property type="project" value="UniProtKB-SubCell"/>
</dbReference>
<evidence type="ECO:0000313" key="6">
    <source>
        <dbReference type="EMBL" id="HJC42473.1"/>
    </source>
</evidence>
<evidence type="ECO:0000256" key="1">
    <source>
        <dbReference type="ARBA" id="ARBA00004196"/>
    </source>
</evidence>
<gene>
    <name evidence="6" type="ORF">H9756_02140</name>
</gene>
<comment type="caution">
    <text evidence="6">The sequence shown here is derived from an EMBL/GenBank/DDBJ whole genome shotgun (WGS) entry which is preliminary data.</text>
</comment>
<feature type="domain" description="Periplasmic binding protein" evidence="5">
    <location>
        <begin position="56"/>
        <end position="294"/>
    </location>
</feature>
<protein>
    <submittedName>
        <fullName evidence="6">ABC transporter substrate-binding protein</fullName>
    </submittedName>
</protein>
<dbReference type="Gene3D" id="3.40.50.2300">
    <property type="match status" value="2"/>
</dbReference>
<reference evidence="6" key="2">
    <citation type="submission" date="2021-04" db="EMBL/GenBank/DDBJ databases">
        <authorList>
            <person name="Gilroy R."/>
        </authorList>
    </citation>
    <scope>NUCLEOTIDE SEQUENCE</scope>
    <source>
        <strain evidence="6">CHK165-2605</strain>
    </source>
</reference>
<dbReference type="PANTHER" id="PTHR46847">
    <property type="entry name" value="D-ALLOSE-BINDING PERIPLASMIC PROTEIN-RELATED"/>
    <property type="match status" value="1"/>
</dbReference>
<evidence type="ECO:0000256" key="3">
    <source>
        <dbReference type="ARBA" id="ARBA00022729"/>
    </source>
</evidence>
<keyword evidence="3 4" id="KW-0732">Signal</keyword>
<dbReference type="Pfam" id="PF13407">
    <property type="entry name" value="Peripla_BP_4"/>
    <property type="match status" value="1"/>
</dbReference>
<organism evidence="6 7">
    <name type="scientific">Candidatus Mediterraneibacter gallistercoris</name>
    <dbReference type="NCBI Taxonomy" id="2838671"/>
    <lineage>
        <taxon>Bacteria</taxon>
        <taxon>Bacillati</taxon>
        <taxon>Bacillota</taxon>
        <taxon>Clostridia</taxon>
        <taxon>Lachnospirales</taxon>
        <taxon>Lachnospiraceae</taxon>
        <taxon>Mediterraneibacter</taxon>
    </lineage>
</organism>
<evidence type="ECO:0000256" key="2">
    <source>
        <dbReference type="ARBA" id="ARBA00007639"/>
    </source>
</evidence>
<reference evidence="6" key="1">
    <citation type="journal article" date="2021" name="PeerJ">
        <title>Extensive microbial diversity within the chicken gut microbiome revealed by metagenomics and culture.</title>
        <authorList>
            <person name="Gilroy R."/>
            <person name="Ravi A."/>
            <person name="Getino M."/>
            <person name="Pursley I."/>
            <person name="Horton D.L."/>
            <person name="Alikhan N.F."/>
            <person name="Baker D."/>
            <person name="Gharbi K."/>
            <person name="Hall N."/>
            <person name="Watson M."/>
            <person name="Adriaenssens E.M."/>
            <person name="Foster-Nyarko E."/>
            <person name="Jarju S."/>
            <person name="Secka A."/>
            <person name="Antonio M."/>
            <person name="Oren A."/>
            <person name="Chaudhuri R.R."/>
            <person name="La Ragione R."/>
            <person name="Hildebrand F."/>
            <person name="Pallen M.J."/>
        </authorList>
    </citation>
    <scope>NUCLEOTIDE SEQUENCE</scope>
    <source>
        <strain evidence="6">CHK165-2605</strain>
    </source>
</reference>
<dbReference type="GO" id="GO:0030246">
    <property type="term" value="F:carbohydrate binding"/>
    <property type="evidence" value="ECO:0007669"/>
    <property type="project" value="UniProtKB-ARBA"/>
</dbReference>
<sequence length="345" mass="38482">MSKVFRQASRRAGRLFAILASAFLLLAGCGKQFDIGDPEETRTADEELIVVGVSQIGSESVWRTANTASIQNVFTRENGYLLIFDNARQKQENQIKAIRNFISQEVDYIVFSPIEEDGWDDVLHEAEDAGIPVILMDRTIKTEDESLFTARIGSDFVQEGENAGIWLSEYLEEQGRQDETVNIVVLQGTAGSTSTIGRTDGFNKVAAEHGNWNILEQTDGDFTTAKAREEMGRMLKTYGEIDVVVSQNDDMTFGVLDELEDAGMTTGVDGDVIVISFDAVRSALEKVQDGSINVDIECNPEQGPYIEKVIRDLENGKEVDKYSYVPEQIFTQDNLSRQLIDERSY</sequence>
<dbReference type="InterPro" id="IPR025997">
    <property type="entry name" value="SBP_2_dom"/>
</dbReference>
<dbReference type="Proteomes" id="UP000823895">
    <property type="component" value="Unassembled WGS sequence"/>
</dbReference>
<dbReference type="PANTHER" id="PTHR46847:SF3">
    <property type="entry name" value="GALACTOFURANOSE-BINDING PROTEIN YTFQ"/>
    <property type="match status" value="1"/>
</dbReference>
<dbReference type="InterPro" id="IPR028082">
    <property type="entry name" value="Peripla_BP_I"/>
</dbReference>
<dbReference type="EMBL" id="DWWI01000051">
    <property type="protein sequence ID" value="HJC42473.1"/>
    <property type="molecule type" value="Genomic_DNA"/>
</dbReference>
<comment type="subcellular location">
    <subcellularLocation>
        <location evidence="1">Cell envelope</location>
    </subcellularLocation>
</comment>
<name>A0A9D2P3K7_9FIRM</name>
<evidence type="ECO:0000256" key="4">
    <source>
        <dbReference type="SAM" id="SignalP"/>
    </source>
</evidence>
<comment type="similarity">
    <text evidence="2">Belongs to the bacterial solute-binding protein 2 family.</text>
</comment>
<evidence type="ECO:0000259" key="5">
    <source>
        <dbReference type="Pfam" id="PF13407"/>
    </source>
</evidence>
<dbReference type="CDD" id="cd06309">
    <property type="entry name" value="PBP1_galactofuranose_YtfQ-like"/>
    <property type="match status" value="1"/>
</dbReference>
<feature type="signal peptide" evidence="4">
    <location>
        <begin position="1"/>
        <end position="27"/>
    </location>
</feature>
<dbReference type="PROSITE" id="PS51257">
    <property type="entry name" value="PROKAR_LIPOPROTEIN"/>
    <property type="match status" value="1"/>
</dbReference>
<accession>A0A9D2P3K7</accession>
<feature type="chain" id="PRO_5038823041" evidence="4">
    <location>
        <begin position="28"/>
        <end position="345"/>
    </location>
</feature>
<evidence type="ECO:0000313" key="7">
    <source>
        <dbReference type="Proteomes" id="UP000823895"/>
    </source>
</evidence>
<dbReference type="AlphaFoldDB" id="A0A9D2P3K7"/>
<dbReference type="SUPFAM" id="SSF53822">
    <property type="entry name" value="Periplasmic binding protein-like I"/>
    <property type="match status" value="1"/>
</dbReference>